<keyword evidence="4" id="KW-1185">Reference proteome</keyword>
<gene>
    <name evidence="3" type="ORF">MKK02DRAFT_11574</name>
</gene>
<dbReference type="Proteomes" id="UP001164286">
    <property type="component" value="Unassembled WGS sequence"/>
</dbReference>
<dbReference type="Gene3D" id="3.40.50.10190">
    <property type="entry name" value="BRCT domain"/>
    <property type="match status" value="1"/>
</dbReference>
<dbReference type="GO" id="GO:0046983">
    <property type="term" value="F:protein dimerization activity"/>
    <property type="evidence" value="ECO:0007669"/>
    <property type="project" value="InterPro"/>
</dbReference>
<dbReference type="PROSITE" id="PS50172">
    <property type="entry name" value="BRCT"/>
    <property type="match status" value="1"/>
</dbReference>
<dbReference type="InterPro" id="IPR036420">
    <property type="entry name" value="BRCT_dom_sf"/>
</dbReference>
<evidence type="ECO:0000313" key="3">
    <source>
        <dbReference type="EMBL" id="KAI9634061.1"/>
    </source>
</evidence>
<feature type="domain" description="BRCT" evidence="2">
    <location>
        <begin position="170"/>
        <end position="271"/>
    </location>
</feature>
<reference evidence="3" key="1">
    <citation type="journal article" date="2022" name="G3 (Bethesda)">
        <title>High quality genome of the basidiomycete yeast Dioszegia hungarica PDD-24b-2 isolated from cloud water.</title>
        <authorList>
            <person name="Jarrige D."/>
            <person name="Haridas S."/>
            <person name="Bleykasten-Grosshans C."/>
            <person name="Joly M."/>
            <person name="Nadalig T."/>
            <person name="Sancelme M."/>
            <person name="Vuilleumier S."/>
            <person name="Grigoriev I.V."/>
            <person name="Amato P."/>
            <person name="Bringel F."/>
        </authorList>
    </citation>
    <scope>NUCLEOTIDE SEQUENCE</scope>
    <source>
        <strain evidence="3">PDD-24b-2</strain>
    </source>
</reference>
<dbReference type="Pfam" id="PF16892">
    <property type="entry name" value="CHS5_N"/>
    <property type="match status" value="1"/>
</dbReference>
<protein>
    <recommendedName>
        <fullName evidence="2">BRCT domain-containing protein</fullName>
    </recommendedName>
</protein>
<dbReference type="PANTHER" id="PTHR47351:SF1">
    <property type="entry name" value="CHITIN BIOSYNTHESIS PROTEIN CHS5"/>
    <property type="match status" value="1"/>
</dbReference>
<dbReference type="InterPro" id="IPR052827">
    <property type="entry name" value="CHS_Export/Cell_Fusion_Reg"/>
</dbReference>
<feature type="non-terminal residue" evidence="3">
    <location>
        <position position="1"/>
    </location>
</feature>
<dbReference type="Pfam" id="PF16893">
    <property type="entry name" value="fn3_2"/>
    <property type="match status" value="1"/>
</dbReference>
<proteinExistence type="predicted"/>
<dbReference type="SMART" id="SM00292">
    <property type="entry name" value="BRCT"/>
    <property type="match status" value="1"/>
</dbReference>
<dbReference type="SUPFAM" id="SSF52113">
    <property type="entry name" value="BRCT domain"/>
    <property type="match status" value="1"/>
</dbReference>
<comment type="caution">
    <text evidence="3">The sequence shown here is derived from an EMBL/GenBank/DDBJ whole genome shotgun (WGS) entry which is preliminary data.</text>
</comment>
<sequence length="501" mass="53144">TFTLGKIDAGMCVLIGPNAHLLEFPSLLLPTPGHNSPPLGPGSILTITVSRDLEAEALAERSFLALQQSILDTYTLSPTAPRLKVRSVTQTSVVLDWDKIDVGSADFRALEMWKNGQRIGRVGGEYGKKDKEKREWKTGGLQVGEEFTFHLVLKTTAGTLASSKIKVKTHTMDNLTGINIYFGPIQPESLLQQLRSCLSEIGAKESKKLEIDTTHFVCTTPLVGGDDQGRGGAVSREYAEAVQANLPVVGPGWLMAVAGERKLVPISSHLLPPMPTNVPIADPAPFKRPEPLKRASLPFTSSVPGSPIQEQPPRSPSPETIARMSYTQGISSGSKERRRSRESTYPLDSALVRPKSPKPEADGKLDRGFVFPVVSPTTPTSANGGSSSAGTDMPVSVSSTGTEEVLARAPLISEPEAVEDKDSSSAPPAQELPPSQRAKANEPSGGGAIPVNIPSSTATDSDTASKAEPASISPTVESKAPRASTIDEAISNFHDAVVTPQ</sequence>
<dbReference type="GO" id="GO:0000747">
    <property type="term" value="P:conjugation with cellular fusion"/>
    <property type="evidence" value="ECO:0007669"/>
    <property type="project" value="TreeGrafter"/>
</dbReference>
<feature type="compositionally biased region" description="Low complexity" evidence="1">
    <location>
        <begin position="455"/>
        <end position="464"/>
    </location>
</feature>
<dbReference type="PANTHER" id="PTHR47351">
    <property type="entry name" value="CHITIN BIOSYNTHESIS PROTEIN CHS5"/>
    <property type="match status" value="1"/>
</dbReference>
<dbReference type="InterPro" id="IPR013783">
    <property type="entry name" value="Ig-like_fold"/>
</dbReference>
<name>A0AA38H7A0_9TREE</name>
<dbReference type="Gene3D" id="6.20.120.50">
    <property type="match status" value="1"/>
</dbReference>
<dbReference type="InterPro" id="IPR031669">
    <property type="entry name" value="Fn3_2"/>
</dbReference>
<feature type="non-terminal residue" evidence="3">
    <location>
        <position position="501"/>
    </location>
</feature>
<dbReference type="GeneID" id="77724715"/>
<feature type="compositionally biased region" description="Basic and acidic residues" evidence="1">
    <location>
        <begin position="357"/>
        <end position="367"/>
    </location>
</feature>
<dbReference type="GO" id="GO:0034044">
    <property type="term" value="C:exomer complex"/>
    <property type="evidence" value="ECO:0007669"/>
    <property type="project" value="TreeGrafter"/>
</dbReference>
<evidence type="ECO:0000256" key="1">
    <source>
        <dbReference type="SAM" id="MobiDB-lite"/>
    </source>
</evidence>
<dbReference type="EMBL" id="JAKWFO010000008">
    <property type="protein sequence ID" value="KAI9634061.1"/>
    <property type="molecule type" value="Genomic_DNA"/>
</dbReference>
<dbReference type="InterPro" id="IPR001357">
    <property type="entry name" value="BRCT_dom"/>
</dbReference>
<evidence type="ECO:0000313" key="4">
    <source>
        <dbReference type="Proteomes" id="UP001164286"/>
    </source>
</evidence>
<dbReference type="GO" id="GO:0006893">
    <property type="term" value="P:Golgi to plasma membrane transport"/>
    <property type="evidence" value="ECO:0007669"/>
    <property type="project" value="TreeGrafter"/>
</dbReference>
<dbReference type="AlphaFoldDB" id="A0AA38H7A0"/>
<evidence type="ECO:0000259" key="2">
    <source>
        <dbReference type="PROSITE" id="PS50172"/>
    </source>
</evidence>
<accession>A0AA38H7A0</accession>
<organism evidence="3 4">
    <name type="scientific">Dioszegia hungarica</name>
    <dbReference type="NCBI Taxonomy" id="4972"/>
    <lineage>
        <taxon>Eukaryota</taxon>
        <taxon>Fungi</taxon>
        <taxon>Dikarya</taxon>
        <taxon>Basidiomycota</taxon>
        <taxon>Agaricomycotina</taxon>
        <taxon>Tremellomycetes</taxon>
        <taxon>Tremellales</taxon>
        <taxon>Bulleribasidiaceae</taxon>
        <taxon>Dioszegia</taxon>
    </lineage>
</organism>
<dbReference type="InterPro" id="IPR031673">
    <property type="entry name" value="Chs5_N"/>
</dbReference>
<dbReference type="Pfam" id="PF00533">
    <property type="entry name" value="BRCT"/>
    <property type="match status" value="1"/>
</dbReference>
<feature type="compositionally biased region" description="Low complexity" evidence="1">
    <location>
        <begin position="375"/>
        <end position="391"/>
    </location>
</feature>
<dbReference type="GO" id="GO:0005802">
    <property type="term" value="C:trans-Golgi network"/>
    <property type="evidence" value="ECO:0007669"/>
    <property type="project" value="TreeGrafter"/>
</dbReference>
<dbReference type="Gene3D" id="2.60.40.10">
    <property type="entry name" value="Immunoglobulins"/>
    <property type="match status" value="1"/>
</dbReference>
<feature type="region of interest" description="Disordered" evidence="1">
    <location>
        <begin position="281"/>
        <end position="501"/>
    </location>
</feature>
<dbReference type="RefSeq" id="XP_052943838.1">
    <property type="nucleotide sequence ID" value="XM_053085514.1"/>
</dbReference>